<dbReference type="GO" id="GO:0004239">
    <property type="term" value="F:initiator methionyl aminopeptidase activity"/>
    <property type="evidence" value="ECO:0007669"/>
    <property type="project" value="UniProtKB-UniRule"/>
</dbReference>
<dbReference type="InterPro" id="IPR000994">
    <property type="entry name" value="Pept_M24"/>
</dbReference>
<proteinExistence type="inferred from homology"/>
<keyword evidence="5 6" id="KW-0378">Hydrolase</keyword>
<dbReference type="Gene3D" id="3.90.230.10">
    <property type="entry name" value="Creatinase/methionine aminopeptidase superfamily"/>
    <property type="match status" value="1"/>
</dbReference>
<feature type="binding site" evidence="6">
    <location>
        <position position="259"/>
    </location>
    <ligand>
        <name>a divalent metal cation</name>
        <dbReference type="ChEBI" id="CHEBI:60240"/>
        <label>2</label>
        <note>catalytic</note>
    </ligand>
</feature>
<organism evidence="9 10">
    <name type="scientific">Brevundimonas viscosa</name>
    <dbReference type="NCBI Taxonomy" id="871741"/>
    <lineage>
        <taxon>Bacteria</taxon>
        <taxon>Pseudomonadati</taxon>
        <taxon>Pseudomonadota</taxon>
        <taxon>Alphaproteobacteria</taxon>
        <taxon>Caulobacterales</taxon>
        <taxon>Caulobacteraceae</taxon>
        <taxon>Brevundimonas</taxon>
    </lineage>
</organism>
<feature type="binding site" evidence="6">
    <location>
        <position position="202"/>
    </location>
    <ligand>
        <name>substrate</name>
    </ligand>
</feature>
<feature type="binding site" evidence="6">
    <location>
        <position position="121"/>
    </location>
    <ligand>
        <name>a divalent metal cation</name>
        <dbReference type="ChEBI" id="CHEBI:60240"/>
        <label>1</label>
    </ligand>
</feature>
<keyword evidence="3 6" id="KW-0645">Protease</keyword>
<dbReference type="NCBIfam" id="TIGR00500">
    <property type="entry name" value="met_pdase_I"/>
    <property type="match status" value="1"/>
</dbReference>
<dbReference type="EC" id="3.4.11.18" evidence="6 7"/>
<dbReference type="AlphaFoldDB" id="A0A1I6SJ35"/>
<evidence type="ECO:0000313" key="10">
    <source>
        <dbReference type="Proteomes" id="UP000198788"/>
    </source>
</evidence>
<evidence type="ECO:0000313" key="9">
    <source>
        <dbReference type="EMBL" id="SFS76957.1"/>
    </source>
</evidence>
<gene>
    <name evidence="6" type="primary">map</name>
    <name evidence="9" type="ORF">SAMN05192570_2478</name>
</gene>
<dbReference type="HAMAP" id="MF_01974">
    <property type="entry name" value="MetAP_1"/>
    <property type="match status" value="1"/>
</dbReference>
<dbReference type="CDD" id="cd01086">
    <property type="entry name" value="MetAP1"/>
    <property type="match status" value="1"/>
</dbReference>
<evidence type="ECO:0000256" key="5">
    <source>
        <dbReference type="ARBA" id="ARBA00022801"/>
    </source>
</evidence>
<sequence>MNKGPAERRPMYETPELDTDHFVRTHEIRVHQDEEAWEGMRKAGRLVAEALDMITEYVKPGVTTGEIDDRIREFTLDHGALPACLGYKGYEKTVCTSINHVVCHGIPGDKVLKDGDIVNVDHTVIVDGWHGDSSRMYAVGNVNARARKLIDVTYDSLEAGLAVIKPGATFGDIGYAIQQVVEANRMSVVRDFCGHGIGRLFHDSPNVLHYGRRGEGATLKKGMFFTVEPMVNLGKPHVKVLSDGWTAVTRDKSLSSQCEHTIGVTDDGVELFTASAAGLFRPKF</sequence>
<feature type="binding site" evidence="6">
    <location>
        <position position="228"/>
    </location>
    <ligand>
        <name>a divalent metal cation</name>
        <dbReference type="ChEBI" id="CHEBI:60240"/>
        <label>2</label>
        <note>catalytic</note>
    </ligand>
</feature>
<feature type="binding site" evidence="6">
    <location>
        <position position="259"/>
    </location>
    <ligand>
        <name>a divalent metal cation</name>
        <dbReference type="ChEBI" id="CHEBI:60240"/>
        <label>1</label>
    </ligand>
</feature>
<comment type="similarity">
    <text evidence="6">Belongs to the peptidase M24A family. Methionine aminopeptidase type 1 subfamily.</text>
</comment>
<keyword evidence="4 6" id="KW-0479">Metal-binding</keyword>
<dbReference type="EMBL" id="FOZV01000005">
    <property type="protein sequence ID" value="SFS76957.1"/>
    <property type="molecule type" value="Genomic_DNA"/>
</dbReference>
<evidence type="ECO:0000256" key="7">
    <source>
        <dbReference type="RuleBase" id="RU003653"/>
    </source>
</evidence>
<comment type="catalytic activity">
    <reaction evidence="6 7">
        <text>Release of N-terminal amino acids, preferentially methionine, from peptides and arylamides.</text>
        <dbReference type="EC" id="3.4.11.18"/>
    </reaction>
</comment>
<comment type="cofactor">
    <cofactor evidence="6">
        <name>Co(2+)</name>
        <dbReference type="ChEBI" id="CHEBI:48828"/>
    </cofactor>
    <cofactor evidence="6">
        <name>Zn(2+)</name>
        <dbReference type="ChEBI" id="CHEBI:29105"/>
    </cofactor>
    <cofactor evidence="6">
        <name>Mn(2+)</name>
        <dbReference type="ChEBI" id="CHEBI:29035"/>
    </cofactor>
    <cofactor evidence="6">
        <name>Fe(2+)</name>
        <dbReference type="ChEBI" id="CHEBI:29033"/>
    </cofactor>
    <text evidence="6">Binds 2 divalent metal cations per subunit. Has a high-affinity and a low affinity metal-binding site. The true nature of the physiological cofactor is under debate. The enzyme is active with cobalt, zinc, manganese or divalent iron ions. Most likely, methionine aminopeptidases function as mononuclear Fe(2+)-metalloproteases under physiological conditions, and the catalytically relevant metal-binding site has been assigned to the histidine-containing high-affinity site.</text>
</comment>
<reference evidence="10" key="1">
    <citation type="submission" date="2016-10" db="EMBL/GenBank/DDBJ databases">
        <authorList>
            <person name="Varghese N."/>
            <person name="Submissions S."/>
        </authorList>
    </citation>
    <scope>NUCLEOTIDE SEQUENCE [LARGE SCALE GENOMIC DNA]</scope>
    <source>
        <strain evidence="10">CGMCC 1.10683</strain>
    </source>
</reference>
<dbReference type="GO" id="GO:0046872">
    <property type="term" value="F:metal ion binding"/>
    <property type="evidence" value="ECO:0007669"/>
    <property type="project" value="UniProtKB-UniRule"/>
</dbReference>
<dbReference type="PROSITE" id="PS00680">
    <property type="entry name" value="MAP_1"/>
    <property type="match status" value="1"/>
</dbReference>
<comment type="subunit">
    <text evidence="6">Monomer.</text>
</comment>
<feature type="binding site" evidence="6">
    <location>
        <position position="132"/>
    </location>
    <ligand>
        <name>a divalent metal cation</name>
        <dbReference type="ChEBI" id="CHEBI:60240"/>
        <label>2</label>
        <note>catalytic</note>
    </ligand>
</feature>
<evidence type="ECO:0000256" key="1">
    <source>
        <dbReference type="ARBA" id="ARBA00002521"/>
    </source>
</evidence>
<accession>A0A1I6SJ35</accession>
<keyword evidence="10" id="KW-1185">Reference proteome</keyword>
<protein>
    <recommendedName>
        <fullName evidence="6 7">Methionine aminopeptidase</fullName>
        <shortName evidence="6">MAP</shortName>
        <shortName evidence="6">MetAP</shortName>
        <ecNumber evidence="6 7">3.4.11.18</ecNumber>
    </recommendedName>
    <alternativeName>
        <fullName evidence="6">Peptidase M</fullName>
    </alternativeName>
</protein>
<feature type="domain" description="Peptidase M24" evidence="8">
    <location>
        <begin position="38"/>
        <end position="266"/>
    </location>
</feature>
<dbReference type="GO" id="GO:0070006">
    <property type="term" value="F:metalloaminopeptidase activity"/>
    <property type="evidence" value="ECO:0007669"/>
    <property type="project" value="UniProtKB-UniRule"/>
</dbReference>
<dbReference type="InterPro" id="IPR036005">
    <property type="entry name" value="Creatinase/aminopeptidase-like"/>
</dbReference>
<evidence type="ECO:0000256" key="6">
    <source>
        <dbReference type="HAMAP-Rule" id="MF_01974"/>
    </source>
</evidence>
<dbReference type="GO" id="GO:0005829">
    <property type="term" value="C:cytosol"/>
    <property type="evidence" value="ECO:0007669"/>
    <property type="project" value="TreeGrafter"/>
</dbReference>
<comment type="function">
    <text evidence="1 6">Removes the N-terminal methionine from nascent proteins. The N-terminal methionine is often cleaved when the second residue in the primary sequence is small and uncharged (Met-Ala-, Cys, Gly, Pro, Ser, Thr, or Val). Requires deformylation of the N(alpha)-formylated initiator methionine before it can be hydrolyzed.</text>
</comment>
<dbReference type="SUPFAM" id="SSF55920">
    <property type="entry name" value="Creatinase/aminopeptidase"/>
    <property type="match status" value="1"/>
</dbReference>
<dbReference type="Pfam" id="PF00557">
    <property type="entry name" value="Peptidase_M24"/>
    <property type="match status" value="1"/>
</dbReference>
<dbReference type="PRINTS" id="PR00599">
    <property type="entry name" value="MAPEPTIDASE"/>
</dbReference>
<dbReference type="Proteomes" id="UP000198788">
    <property type="component" value="Unassembled WGS sequence"/>
</dbReference>
<dbReference type="InterPro" id="IPR001714">
    <property type="entry name" value="Pept_M24_MAP"/>
</dbReference>
<dbReference type="PANTHER" id="PTHR43330:SF27">
    <property type="entry name" value="METHIONINE AMINOPEPTIDASE"/>
    <property type="match status" value="1"/>
</dbReference>
<evidence type="ECO:0000256" key="2">
    <source>
        <dbReference type="ARBA" id="ARBA00022438"/>
    </source>
</evidence>
<feature type="binding site" evidence="6">
    <location>
        <position position="104"/>
    </location>
    <ligand>
        <name>substrate</name>
    </ligand>
</feature>
<evidence type="ECO:0000256" key="3">
    <source>
        <dbReference type="ARBA" id="ARBA00022670"/>
    </source>
</evidence>
<feature type="binding site" evidence="6">
    <location>
        <position position="195"/>
    </location>
    <ligand>
        <name>a divalent metal cation</name>
        <dbReference type="ChEBI" id="CHEBI:60240"/>
        <label>2</label>
        <note>catalytic</note>
    </ligand>
</feature>
<dbReference type="STRING" id="871741.SAMN05192570_2478"/>
<dbReference type="GO" id="GO:0006508">
    <property type="term" value="P:proteolysis"/>
    <property type="evidence" value="ECO:0007669"/>
    <property type="project" value="UniProtKB-KW"/>
</dbReference>
<name>A0A1I6SJ35_9CAUL</name>
<keyword evidence="2 6" id="KW-0031">Aminopeptidase</keyword>
<dbReference type="InterPro" id="IPR002467">
    <property type="entry name" value="Pept_M24A_MAP1"/>
</dbReference>
<evidence type="ECO:0000259" key="8">
    <source>
        <dbReference type="Pfam" id="PF00557"/>
    </source>
</evidence>
<dbReference type="PANTHER" id="PTHR43330">
    <property type="entry name" value="METHIONINE AMINOPEPTIDASE"/>
    <property type="match status" value="1"/>
</dbReference>
<evidence type="ECO:0000256" key="4">
    <source>
        <dbReference type="ARBA" id="ARBA00022723"/>
    </source>
</evidence>
<feature type="binding site" evidence="6">
    <location>
        <position position="132"/>
    </location>
    <ligand>
        <name>a divalent metal cation</name>
        <dbReference type="ChEBI" id="CHEBI:60240"/>
        <label>1</label>
    </ligand>
</feature>